<evidence type="ECO:0000256" key="9">
    <source>
        <dbReference type="ARBA" id="ARBA00023125"/>
    </source>
</evidence>
<evidence type="ECO:0000313" key="14">
    <source>
        <dbReference type="Proteomes" id="UP001157461"/>
    </source>
</evidence>
<proteinExistence type="inferred from homology"/>
<sequence>MPLILRLALPSPLRRLFDYLPPKGVVEEQLRPGVRLRVPFGRREVVGVLIEVARETEVPPDKLRKALQLLDERPPLPSALFELCQWSAQYYQHSLGDTLSWALPALLRQGEPAERRLQRFWIAQPDARPEDPRLARAPRQREALKTLRQHPHGVLHELLGQLGLVKDSLDLLQAKGLVTVETRYHQPTRHQGSWLAQAELPLNSEQRLAYEAVRAGSGFHCHLLEGVTGSGKTEVYLQLIRATLEAGRQALLLIPEINLGPQTLGRFEQRFNARIALLHSALTDRERMDIWLAARDGELDIVVGTRSALFTPLKHPGLIIVDEEHDASYKQQEGLRYHARDLAVVRARFENLPVVLGSATPSLESLHNADQGRYAHLRLSLRAGGAQPPRFERLDVRSRPLDSGLSQPLLKAMGATLERGQQVLVFLNRRGFAPTLLCHDCGWLAQCPRCDARMTYHRGSGELRCHHCDQRQTPPRHCPSCGKLDLRPVGAGTERAEERLQLLFPDVPVLRIDRDTTARKDALGKLLRTIHSGVPCILVGTQMLAKGHHFPKVTLVAVLDADSGLFSADFRASERMAQQIVQVAGRAGRAEEPGQVLIQTHLADHPLMVQLAEEGYPAFARQALQERRAAGLPPFAYLALLRADAHRQDQVENFLEAAYHVAEGLAVNLALPQVELLGPVPAPMERRAGRHRAQLLLQSSSRAPLHRLLGIWVVQLESLPEARQVRWSLDVDPIDLF</sequence>
<comment type="catalytic activity">
    <reaction evidence="11">
        <text>Couples ATP hydrolysis with the unwinding of duplex DNA by translocating in the 3'-5' direction.</text>
        <dbReference type="EC" id="5.6.2.4"/>
    </reaction>
</comment>
<dbReference type="Pfam" id="PF00270">
    <property type="entry name" value="DEAD"/>
    <property type="match status" value="1"/>
</dbReference>
<dbReference type="NCBIfam" id="TIGR00595">
    <property type="entry name" value="priA"/>
    <property type="match status" value="1"/>
</dbReference>
<accession>A0ABT6IHM6</accession>
<comment type="caution">
    <text evidence="13">The sequence shown here is derived from an EMBL/GenBank/DDBJ whole genome shotgun (WGS) entry which is preliminary data.</text>
</comment>
<dbReference type="InterPro" id="IPR041222">
    <property type="entry name" value="PriA_3primeBD"/>
</dbReference>
<dbReference type="GO" id="GO:0016787">
    <property type="term" value="F:hydrolase activity"/>
    <property type="evidence" value="ECO:0007669"/>
    <property type="project" value="UniProtKB-KW"/>
</dbReference>
<keyword evidence="1 11" id="KW-0639">Primosome</keyword>
<evidence type="ECO:0000259" key="12">
    <source>
        <dbReference type="PROSITE" id="PS51192"/>
    </source>
</evidence>
<evidence type="ECO:0000256" key="8">
    <source>
        <dbReference type="ARBA" id="ARBA00022840"/>
    </source>
</evidence>
<evidence type="ECO:0000256" key="1">
    <source>
        <dbReference type="ARBA" id="ARBA00022515"/>
    </source>
</evidence>
<comment type="catalytic activity">
    <reaction evidence="11">
        <text>ATP + H2O = ADP + phosphate + H(+)</text>
        <dbReference type="Rhea" id="RHEA:13065"/>
        <dbReference type="ChEBI" id="CHEBI:15377"/>
        <dbReference type="ChEBI" id="CHEBI:15378"/>
        <dbReference type="ChEBI" id="CHEBI:30616"/>
        <dbReference type="ChEBI" id="CHEBI:43474"/>
        <dbReference type="ChEBI" id="CHEBI:456216"/>
        <dbReference type="EC" id="5.6.2.4"/>
    </reaction>
</comment>
<dbReference type="InterPro" id="IPR041236">
    <property type="entry name" value="PriA_C"/>
</dbReference>
<dbReference type="NCBIfam" id="NF004065">
    <property type="entry name" value="PRK05580.1-1"/>
    <property type="match status" value="1"/>
</dbReference>
<feature type="binding site" evidence="11">
    <location>
        <position position="468"/>
    </location>
    <ligand>
        <name>Zn(2+)</name>
        <dbReference type="ChEBI" id="CHEBI:29105"/>
        <label>2</label>
    </ligand>
</feature>
<evidence type="ECO:0000256" key="2">
    <source>
        <dbReference type="ARBA" id="ARBA00022705"/>
    </source>
</evidence>
<evidence type="ECO:0000256" key="11">
    <source>
        <dbReference type="HAMAP-Rule" id="MF_00983"/>
    </source>
</evidence>
<comment type="similarity">
    <text evidence="11">Belongs to the helicase family. PriA subfamily.</text>
</comment>
<keyword evidence="2 11" id="KW-0235">DNA replication</keyword>
<dbReference type="PROSITE" id="PS51192">
    <property type="entry name" value="HELICASE_ATP_BIND_1"/>
    <property type="match status" value="1"/>
</dbReference>
<dbReference type="InterPro" id="IPR001650">
    <property type="entry name" value="Helicase_C-like"/>
</dbReference>
<feature type="binding site" evidence="11">
    <location>
        <position position="447"/>
    </location>
    <ligand>
        <name>Zn(2+)</name>
        <dbReference type="ChEBI" id="CHEBI:29105"/>
        <label>2</label>
    </ligand>
</feature>
<dbReference type="NCBIfam" id="NF004067">
    <property type="entry name" value="PRK05580.1-4"/>
    <property type="match status" value="1"/>
</dbReference>
<reference evidence="13 14" key="1">
    <citation type="submission" date="2022-10" db="EMBL/GenBank/DDBJ databases">
        <title>A novel Pseudomonas species, isolated from Passiflora incarnata leaves.</title>
        <authorList>
            <person name="Cueva-Yesquen L.G."/>
            <person name="Fantinatti-Garboggini F."/>
        </authorList>
    </citation>
    <scope>NUCLEOTIDE SEQUENCE [LARGE SCALE GENOMIC DNA]</scope>
    <source>
        <strain evidence="13 14">CBMAI 2609</strain>
    </source>
</reference>
<dbReference type="SMART" id="SM00490">
    <property type="entry name" value="HELICc"/>
    <property type="match status" value="1"/>
</dbReference>
<keyword evidence="6 11" id="KW-0347">Helicase</keyword>
<dbReference type="Pfam" id="PF00271">
    <property type="entry name" value="Helicase_C"/>
    <property type="match status" value="1"/>
</dbReference>
<dbReference type="InterPro" id="IPR011545">
    <property type="entry name" value="DEAD/DEAH_box_helicase_dom"/>
</dbReference>
<keyword evidence="10 11" id="KW-0413">Isomerase</keyword>
<keyword evidence="9 11" id="KW-0238">DNA-binding</keyword>
<dbReference type="InterPro" id="IPR027417">
    <property type="entry name" value="P-loop_NTPase"/>
</dbReference>
<keyword evidence="3 11" id="KW-0479">Metal-binding</keyword>
<feature type="binding site" evidence="11">
    <location>
        <position position="465"/>
    </location>
    <ligand>
        <name>Zn(2+)</name>
        <dbReference type="ChEBI" id="CHEBI:29105"/>
        <label>2</label>
    </ligand>
</feature>
<feature type="domain" description="Helicase ATP-binding" evidence="12">
    <location>
        <begin position="213"/>
        <end position="379"/>
    </location>
</feature>
<dbReference type="HAMAP" id="MF_00983">
    <property type="entry name" value="PriA"/>
    <property type="match status" value="1"/>
</dbReference>
<dbReference type="SUPFAM" id="SSF52540">
    <property type="entry name" value="P-loop containing nucleoside triphosphate hydrolases"/>
    <property type="match status" value="2"/>
</dbReference>
<evidence type="ECO:0000256" key="4">
    <source>
        <dbReference type="ARBA" id="ARBA00022741"/>
    </source>
</evidence>
<organism evidence="13 14">
    <name type="scientific">Pseudomonas flavocrustae</name>
    <dbReference type="NCBI Taxonomy" id="2991719"/>
    <lineage>
        <taxon>Bacteria</taxon>
        <taxon>Pseudomonadati</taxon>
        <taxon>Pseudomonadota</taxon>
        <taxon>Gammaproteobacteria</taxon>
        <taxon>Pseudomonadales</taxon>
        <taxon>Pseudomonadaceae</taxon>
        <taxon>Pseudomonas</taxon>
    </lineage>
</organism>
<dbReference type="Gene3D" id="3.40.1440.60">
    <property type="entry name" value="PriA, 3(prime) DNA-binding domain"/>
    <property type="match status" value="1"/>
</dbReference>
<keyword evidence="5 11" id="KW-0378">Hydrolase</keyword>
<feature type="binding site" evidence="11">
    <location>
        <position position="441"/>
    </location>
    <ligand>
        <name>Zn(2+)</name>
        <dbReference type="ChEBI" id="CHEBI:29105"/>
        <label>1</label>
    </ligand>
</feature>
<keyword evidence="7 11" id="KW-0862">Zinc</keyword>
<feature type="binding site" evidence="11">
    <location>
        <position position="450"/>
    </location>
    <ligand>
        <name>Zn(2+)</name>
        <dbReference type="ChEBI" id="CHEBI:29105"/>
        <label>2</label>
    </ligand>
</feature>
<name>A0ABT6IHM6_9PSED</name>
<dbReference type="InterPro" id="IPR005259">
    <property type="entry name" value="PriA"/>
</dbReference>
<comment type="subunit">
    <text evidence="11">Component of the replication restart primosome.</text>
</comment>
<dbReference type="EMBL" id="JAPDIQ010000005">
    <property type="protein sequence ID" value="MDH4763783.1"/>
    <property type="molecule type" value="Genomic_DNA"/>
</dbReference>
<evidence type="ECO:0000256" key="7">
    <source>
        <dbReference type="ARBA" id="ARBA00022833"/>
    </source>
</evidence>
<dbReference type="CDD" id="cd18804">
    <property type="entry name" value="SF2_C_priA"/>
    <property type="match status" value="1"/>
</dbReference>
<dbReference type="RefSeq" id="WP_187980382.1">
    <property type="nucleotide sequence ID" value="NZ_JAPDIQ010000005.1"/>
</dbReference>
<dbReference type="InterPro" id="IPR042115">
    <property type="entry name" value="PriA_3primeBD_sf"/>
</dbReference>
<dbReference type="CDD" id="cd17929">
    <property type="entry name" value="DEXHc_priA"/>
    <property type="match status" value="1"/>
</dbReference>
<dbReference type="InterPro" id="IPR014001">
    <property type="entry name" value="Helicase_ATP-bd"/>
</dbReference>
<evidence type="ECO:0000256" key="10">
    <source>
        <dbReference type="ARBA" id="ARBA00023235"/>
    </source>
</evidence>
<dbReference type="Pfam" id="PF18319">
    <property type="entry name" value="Zn_ribbon_PriA"/>
    <property type="match status" value="1"/>
</dbReference>
<keyword evidence="4 11" id="KW-0547">Nucleotide-binding</keyword>
<keyword evidence="8 11" id="KW-0067">ATP-binding</keyword>
<dbReference type="EC" id="5.6.2.4" evidence="11"/>
<dbReference type="InterPro" id="IPR040498">
    <property type="entry name" value="PriA_CRR"/>
</dbReference>
<dbReference type="Proteomes" id="UP001157461">
    <property type="component" value="Unassembled WGS sequence"/>
</dbReference>
<evidence type="ECO:0000256" key="5">
    <source>
        <dbReference type="ARBA" id="ARBA00022801"/>
    </source>
</evidence>
<dbReference type="SMART" id="SM00487">
    <property type="entry name" value="DEXDc"/>
    <property type="match status" value="1"/>
</dbReference>
<dbReference type="PANTHER" id="PTHR30580">
    <property type="entry name" value="PRIMOSOMAL PROTEIN N"/>
    <property type="match status" value="1"/>
</dbReference>
<feature type="binding site" evidence="11">
    <location>
        <position position="478"/>
    </location>
    <ligand>
        <name>Zn(2+)</name>
        <dbReference type="ChEBI" id="CHEBI:29105"/>
        <label>1</label>
    </ligand>
</feature>
<feature type="binding site" evidence="11">
    <location>
        <position position="481"/>
    </location>
    <ligand>
        <name>Zn(2+)</name>
        <dbReference type="ChEBI" id="CHEBI:29105"/>
        <label>1</label>
    </ligand>
</feature>
<evidence type="ECO:0000256" key="6">
    <source>
        <dbReference type="ARBA" id="ARBA00022806"/>
    </source>
</evidence>
<gene>
    <name evidence="11" type="primary">priA</name>
    <name evidence="13" type="ORF">OMP44_12840</name>
</gene>
<evidence type="ECO:0000313" key="13">
    <source>
        <dbReference type="EMBL" id="MDH4763783.1"/>
    </source>
</evidence>
<dbReference type="PANTHER" id="PTHR30580:SF0">
    <property type="entry name" value="PRIMOSOMAL PROTEIN N"/>
    <property type="match status" value="1"/>
</dbReference>
<protein>
    <recommendedName>
        <fullName evidence="11">Replication restart protein PriA</fullName>
    </recommendedName>
    <alternativeName>
        <fullName evidence="11">ATP-dependent DNA helicase PriA</fullName>
        <ecNumber evidence="11">5.6.2.4</ecNumber>
    </alternativeName>
    <alternativeName>
        <fullName evidence="11">DNA 3'-5' helicase PriA</fullName>
    </alternativeName>
</protein>
<comment type="cofactor">
    <cofactor evidence="11">
        <name>Zn(2+)</name>
        <dbReference type="ChEBI" id="CHEBI:29105"/>
    </cofactor>
    <text evidence="11">Binds 2 zinc ions per subunit.</text>
</comment>
<comment type="function">
    <text evidence="11">Initiates the restart of stalled replication forks, which reloads the replicative helicase on sites other than the origin of replication. Recognizes and binds to abandoned replication forks and remodels them to uncover a helicase loading site. Promotes assembly of the primosome at these replication forks.</text>
</comment>
<evidence type="ECO:0000256" key="3">
    <source>
        <dbReference type="ARBA" id="ARBA00022723"/>
    </source>
</evidence>
<dbReference type="Pfam" id="PF17764">
    <property type="entry name" value="PriA_3primeBD"/>
    <property type="match status" value="1"/>
</dbReference>
<dbReference type="Gene3D" id="3.40.50.300">
    <property type="entry name" value="P-loop containing nucleotide triphosphate hydrolases"/>
    <property type="match status" value="2"/>
</dbReference>
<dbReference type="Pfam" id="PF18074">
    <property type="entry name" value="PriA_C"/>
    <property type="match status" value="1"/>
</dbReference>
<keyword evidence="14" id="KW-1185">Reference proteome</keyword>
<feature type="binding site" evidence="11">
    <location>
        <position position="438"/>
    </location>
    <ligand>
        <name>Zn(2+)</name>
        <dbReference type="ChEBI" id="CHEBI:29105"/>
        <label>1</label>
    </ligand>
</feature>